<dbReference type="Pfam" id="PF00226">
    <property type="entry name" value="DnaJ"/>
    <property type="match status" value="1"/>
</dbReference>
<reference evidence="3" key="2">
    <citation type="submission" date="2024-10" db="UniProtKB">
        <authorList>
            <consortium name="EnsemblProtists"/>
        </authorList>
    </citation>
    <scope>IDENTIFICATION</scope>
</reference>
<keyword evidence="4" id="KW-1185">Reference proteome</keyword>
<dbReference type="PaxDb" id="2903-EOD22468"/>
<feature type="region of interest" description="Disordered" evidence="1">
    <location>
        <begin position="161"/>
        <end position="188"/>
    </location>
</feature>
<dbReference type="PANTHER" id="PTHR24074">
    <property type="entry name" value="CO-CHAPERONE PROTEIN DJLA"/>
    <property type="match status" value="1"/>
</dbReference>
<evidence type="ECO:0000313" key="3">
    <source>
        <dbReference type="EnsemblProtists" id="EOD22468"/>
    </source>
</evidence>
<name>A0A0D3JG33_EMIH1</name>
<proteinExistence type="predicted"/>
<dbReference type="PROSITE" id="PS50076">
    <property type="entry name" value="DNAJ_2"/>
    <property type="match status" value="1"/>
</dbReference>
<dbReference type="EnsemblProtists" id="EOD22468">
    <property type="protein sequence ID" value="EOD22468"/>
    <property type="gene ID" value="EMIHUDRAFT_240333"/>
</dbReference>
<dbReference type="InterPro" id="IPR050817">
    <property type="entry name" value="DjlA_DnaK_co-chaperone"/>
</dbReference>
<dbReference type="RefSeq" id="XP_005774897.1">
    <property type="nucleotide sequence ID" value="XM_005774840.1"/>
</dbReference>
<feature type="region of interest" description="Disordered" evidence="1">
    <location>
        <begin position="20"/>
        <end position="40"/>
    </location>
</feature>
<feature type="domain" description="J" evidence="2">
    <location>
        <begin position="45"/>
        <end position="125"/>
    </location>
</feature>
<dbReference type="KEGG" id="ehx:EMIHUDRAFT_240333"/>
<dbReference type="HOGENOM" id="CLU_1443492_0_0_1"/>
<evidence type="ECO:0000259" key="2">
    <source>
        <dbReference type="PROSITE" id="PS50076"/>
    </source>
</evidence>
<dbReference type="InterPro" id="IPR001623">
    <property type="entry name" value="DnaJ_domain"/>
</dbReference>
<feature type="compositionally biased region" description="Low complexity" evidence="1">
    <location>
        <begin position="20"/>
        <end position="36"/>
    </location>
</feature>
<dbReference type="SMART" id="SM00271">
    <property type="entry name" value="DnaJ"/>
    <property type="match status" value="1"/>
</dbReference>
<dbReference type="STRING" id="2903.R1CI13"/>
<dbReference type="InterPro" id="IPR036869">
    <property type="entry name" value="J_dom_sf"/>
</dbReference>
<dbReference type="AlphaFoldDB" id="A0A0D3JG33"/>
<dbReference type="Proteomes" id="UP000013827">
    <property type="component" value="Unassembled WGS sequence"/>
</dbReference>
<dbReference type="Gene3D" id="1.10.287.110">
    <property type="entry name" value="DnaJ domain"/>
    <property type="match status" value="1"/>
</dbReference>
<feature type="compositionally biased region" description="Basic and acidic residues" evidence="1">
    <location>
        <begin position="161"/>
        <end position="175"/>
    </location>
</feature>
<dbReference type="SUPFAM" id="SSF46565">
    <property type="entry name" value="Chaperone J-domain"/>
    <property type="match status" value="1"/>
</dbReference>
<organism evidence="3 4">
    <name type="scientific">Emiliania huxleyi (strain CCMP1516)</name>
    <dbReference type="NCBI Taxonomy" id="280463"/>
    <lineage>
        <taxon>Eukaryota</taxon>
        <taxon>Haptista</taxon>
        <taxon>Haptophyta</taxon>
        <taxon>Prymnesiophyceae</taxon>
        <taxon>Isochrysidales</taxon>
        <taxon>Noelaerhabdaceae</taxon>
        <taxon>Emiliania</taxon>
    </lineage>
</organism>
<dbReference type="GeneID" id="17268013"/>
<evidence type="ECO:0000256" key="1">
    <source>
        <dbReference type="SAM" id="MobiDB-lite"/>
    </source>
</evidence>
<dbReference type="PRINTS" id="PR00625">
    <property type="entry name" value="JDOMAIN"/>
</dbReference>
<reference evidence="4" key="1">
    <citation type="journal article" date="2013" name="Nature">
        <title>Pan genome of the phytoplankton Emiliania underpins its global distribution.</title>
        <authorList>
            <person name="Read B.A."/>
            <person name="Kegel J."/>
            <person name="Klute M.J."/>
            <person name="Kuo A."/>
            <person name="Lefebvre S.C."/>
            <person name="Maumus F."/>
            <person name="Mayer C."/>
            <person name="Miller J."/>
            <person name="Monier A."/>
            <person name="Salamov A."/>
            <person name="Young J."/>
            <person name="Aguilar M."/>
            <person name="Claverie J.M."/>
            <person name="Frickenhaus S."/>
            <person name="Gonzalez K."/>
            <person name="Herman E.K."/>
            <person name="Lin Y.C."/>
            <person name="Napier J."/>
            <person name="Ogata H."/>
            <person name="Sarno A.F."/>
            <person name="Shmutz J."/>
            <person name="Schroeder D."/>
            <person name="de Vargas C."/>
            <person name="Verret F."/>
            <person name="von Dassow P."/>
            <person name="Valentin K."/>
            <person name="Van de Peer Y."/>
            <person name="Wheeler G."/>
            <person name="Dacks J.B."/>
            <person name="Delwiche C.F."/>
            <person name="Dyhrman S.T."/>
            <person name="Glockner G."/>
            <person name="John U."/>
            <person name="Richards T."/>
            <person name="Worden A.Z."/>
            <person name="Zhang X."/>
            <person name="Grigoriev I.V."/>
            <person name="Allen A.E."/>
            <person name="Bidle K."/>
            <person name="Borodovsky M."/>
            <person name="Bowler C."/>
            <person name="Brownlee C."/>
            <person name="Cock J.M."/>
            <person name="Elias M."/>
            <person name="Gladyshev V.N."/>
            <person name="Groth M."/>
            <person name="Guda C."/>
            <person name="Hadaegh A."/>
            <person name="Iglesias-Rodriguez M.D."/>
            <person name="Jenkins J."/>
            <person name="Jones B.M."/>
            <person name="Lawson T."/>
            <person name="Leese F."/>
            <person name="Lindquist E."/>
            <person name="Lobanov A."/>
            <person name="Lomsadze A."/>
            <person name="Malik S.B."/>
            <person name="Marsh M.E."/>
            <person name="Mackinder L."/>
            <person name="Mock T."/>
            <person name="Mueller-Roeber B."/>
            <person name="Pagarete A."/>
            <person name="Parker M."/>
            <person name="Probert I."/>
            <person name="Quesneville H."/>
            <person name="Raines C."/>
            <person name="Rensing S.A."/>
            <person name="Riano-Pachon D.M."/>
            <person name="Richier S."/>
            <person name="Rokitta S."/>
            <person name="Shiraiwa Y."/>
            <person name="Soanes D.M."/>
            <person name="van der Giezen M."/>
            <person name="Wahlund T.M."/>
            <person name="Williams B."/>
            <person name="Wilson W."/>
            <person name="Wolfe G."/>
            <person name="Wurch L.L."/>
        </authorList>
    </citation>
    <scope>NUCLEOTIDE SEQUENCE</scope>
</reference>
<evidence type="ECO:0000313" key="4">
    <source>
        <dbReference type="Proteomes" id="UP000013827"/>
    </source>
</evidence>
<accession>A0A0D3JG33</accession>
<protein>
    <recommendedName>
        <fullName evidence="2">J domain-containing protein</fullName>
    </recommendedName>
</protein>
<sequence>MLLARTAAAPCAQRLPSAFASASTSTRAARHASSSSGTTLDDGADPFAVLGLSRCATVDEARAAFHAAAMRHHPDRQPPADREAAAVSFRRATEAYRSLAGLLGRGGSVAEAWAAEERRMYDALRAHGVGGGGGESSARVTRRVVRRGDGTLTLRVTTTTVDRKGRASSTVEEHPLGGQAVWGDEAGS</sequence>